<proteinExistence type="predicted"/>
<dbReference type="InterPro" id="IPR045057">
    <property type="entry name" value="Gcn5-rel_NAT"/>
</dbReference>
<dbReference type="InterPro" id="IPR031165">
    <property type="entry name" value="GNAT_YJDJ"/>
</dbReference>
<dbReference type="Proteomes" id="UP001500929">
    <property type="component" value="Unassembled WGS sequence"/>
</dbReference>
<gene>
    <name evidence="2" type="ORF">GCM10009851_03850</name>
</gene>
<dbReference type="Gene3D" id="3.40.630.30">
    <property type="match status" value="1"/>
</dbReference>
<dbReference type="RefSeq" id="WP_259477679.1">
    <property type="nucleotide sequence ID" value="NZ_BAAAQY010000001.1"/>
</dbReference>
<accession>A0ABN3D8C5</accession>
<dbReference type="PANTHER" id="PTHR31435:SF10">
    <property type="entry name" value="BSR4717 PROTEIN"/>
    <property type="match status" value="1"/>
</dbReference>
<dbReference type="PANTHER" id="PTHR31435">
    <property type="entry name" value="PROTEIN NATD1"/>
    <property type="match status" value="1"/>
</dbReference>
<protein>
    <submittedName>
        <fullName evidence="2">N-acetyltransferase</fullName>
    </submittedName>
</protein>
<dbReference type="PROSITE" id="PS51729">
    <property type="entry name" value="GNAT_YJDJ"/>
    <property type="match status" value="1"/>
</dbReference>
<name>A0ABN3D8C5_9MICO</name>
<dbReference type="SUPFAM" id="SSF55729">
    <property type="entry name" value="Acyl-CoA N-acyltransferases (Nat)"/>
    <property type="match status" value="1"/>
</dbReference>
<evidence type="ECO:0000313" key="3">
    <source>
        <dbReference type="Proteomes" id="UP001500929"/>
    </source>
</evidence>
<dbReference type="InterPro" id="IPR016181">
    <property type="entry name" value="Acyl_CoA_acyltransferase"/>
</dbReference>
<dbReference type="Pfam" id="PF14542">
    <property type="entry name" value="Acetyltransf_CG"/>
    <property type="match status" value="1"/>
</dbReference>
<sequence>MSDTETPDAPSSAVVVPQPARHRYRLEVDGRAVGFTGYADVGRQRVFLHTEIDPAEGGKGYASTLIAGALDDVRASGMRAVAICPFVDAYVKKHHDYDDLVDPVSIELRAALRG</sequence>
<feature type="domain" description="N-acetyltransferase" evidence="1">
    <location>
        <begin position="16"/>
        <end position="102"/>
    </location>
</feature>
<comment type="caution">
    <text evidence="2">The sequence shown here is derived from an EMBL/GenBank/DDBJ whole genome shotgun (WGS) entry which is preliminary data.</text>
</comment>
<evidence type="ECO:0000313" key="2">
    <source>
        <dbReference type="EMBL" id="GAA2223842.1"/>
    </source>
</evidence>
<keyword evidence="3" id="KW-1185">Reference proteome</keyword>
<dbReference type="CDD" id="cd04301">
    <property type="entry name" value="NAT_SF"/>
    <property type="match status" value="1"/>
</dbReference>
<organism evidence="2 3">
    <name type="scientific">Herbiconiux moechotypicola</name>
    <dbReference type="NCBI Taxonomy" id="637393"/>
    <lineage>
        <taxon>Bacteria</taxon>
        <taxon>Bacillati</taxon>
        <taxon>Actinomycetota</taxon>
        <taxon>Actinomycetes</taxon>
        <taxon>Micrococcales</taxon>
        <taxon>Microbacteriaceae</taxon>
        <taxon>Herbiconiux</taxon>
    </lineage>
</organism>
<dbReference type="EMBL" id="BAAAQY010000001">
    <property type="protein sequence ID" value="GAA2223842.1"/>
    <property type="molecule type" value="Genomic_DNA"/>
</dbReference>
<evidence type="ECO:0000259" key="1">
    <source>
        <dbReference type="PROSITE" id="PS51729"/>
    </source>
</evidence>
<reference evidence="2 3" key="1">
    <citation type="journal article" date="2019" name="Int. J. Syst. Evol. Microbiol.">
        <title>The Global Catalogue of Microorganisms (GCM) 10K type strain sequencing project: providing services to taxonomists for standard genome sequencing and annotation.</title>
        <authorList>
            <consortium name="The Broad Institute Genomics Platform"/>
            <consortium name="The Broad Institute Genome Sequencing Center for Infectious Disease"/>
            <person name="Wu L."/>
            <person name="Ma J."/>
        </authorList>
    </citation>
    <scope>NUCLEOTIDE SEQUENCE [LARGE SCALE GENOMIC DNA]</scope>
    <source>
        <strain evidence="2 3">JCM 16117</strain>
    </source>
</reference>